<evidence type="ECO:0000256" key="7">
    <source>
        <dbReference type="RuleBase" id="RU361242"/>
    </source>
</evidence>
<keyword evidence="5 7" id="KW-1015">Disulfide bond</keyword>
<keyword evidence="3 7" id="KW-0430">Lectin</keyword>
<evidence type="ECO:0000256" key="2">
    <source>
        <dbReference type="ARBA" id="ARBA00004323"/>
    </source>
</evidence>
<dbReference type="EC" id="2.4.1.-" evidence="7"/>
<dbReference type="CDD" id="cd23462">
    <property type="entry name" value="beta-trefoil_Ricin_Pgant9-like"/>
    <property type="match status" value="1"/>
</dbReference>
<dbReference type="GO" id="GO:0030246">
    <property type="term" value="F:carbohydrate binding"/>
    <property type="evidence" value="ECO:0007669"/>
    <property type="project" value="UniProtKB-KW"/>
</dbReference>
<organism evidence="9 10">
    <name type="scientific">Ancylostoma ceylanicum</name>
    <dbReference type="NCBI Taxonomy" id="53326"/>
    <lineage>
        <taxon>Eukaryota</taxon>
        <taxon>Metazoa</taxon>
        <taxon>Ecdysozoa</taxon>
        <taxon>Nematoda</taxon>
        <taxon>Chromadorea</taxon>
        <taxon>Rhabditida</taxon>
        <taxon>Rhabditina</taxon>
        <taxon>Rhabditomorpha</taxon>
        <taxon>Strongyloidea</taxon>
        <taxon>Ancylostomatidae</taxon>
        <taxon>Ancylostomatinae</taxon>
        <taxon>Ancylostoma</taxon>
    </lineage>
</organism>
<dbReference type="Pfam" id="PF00652">
    <property type="entry name" value="Ricin_B_lectin"/>
    <property type="match status" value="1"/>
</dbReference>
<reference evidence="9 10" key="1">
    <citation type="submission" date="2013-05" db="EMBL/GenBank/DDBJ databases">
        <title>Draft genome of the parasitic nematode Anyclostoma ceylanicum.</title>
        <authorList>
            <person name="Mitreva M."/>
        </authorList>
    </citation>
    <scope>NUCLEOTIDE SEQUENCE [LARGE SCALE GENOMIC DNA]</scope>
</reference>
<sequence length="441" mass="50709">MTYHKLTERGTSMVIVKQISSLLRFDLPDLPESVSIPNTSDPIYKSGDPNQEGEHGKAVNIDKSKYHVDLPDTSVIVCFHNEAWSVLLRTVNSILERTPDRLLKELILVDDFSDMPHTKEPLSKYMAQLPKVNILRLEKRHGLVRARLRGAAAAKGKVLTFLDSHCECMEGWLEPLLDRIKRNNTTVVCPVIDIIDDKTFVNVGGFDWYLEFTWLDIPQRVRKFRSRAIDPIRGAGELLKRNLIRLAEVWMDEYKKIFYERIDNDVGDFGDVSERKKLRERLGCKSFKWYLDNIFPELFIPGESIAKGQLQNQGAPYCIQADTDFTRSEKPITPFPCIENLGTQPWMLSKNGEIRRDLTCMDYGGKTVMEIECHGMKGNQEWGYNHQTGRVFHVASQKCLEMTSDGSALRMEPCDATNKYQRWKFEGYNEEKAKKYGIDAA</sequence>
<dbReference type="AlphaFoldDB" id="A0A0D6MC47"/>
<dbReference type="UniPathway" id="UPA00378"/>
<dbReference type="GO" id="GO:0000139">
    <property type="term" value="C:Golgi membrane"/>
    <property type="evidence" value="ECO:0007669"/>
    <property type="project" value="UniProtKB-SubCell"/>
</dbReference>
<dbReference type="InterPro" id="IPR001173">
    <property type="entry name" value="Glyco_trans_2-like"/>
</dbReference>
<dbReference type="SUPFAM" id="SSF53448">
    <property type="entry name" value="Nucleotide-diphospho-sugar transferases"/>
    <property type="match status" value="1"/>
</dbReference>
<dbReference type="EMBL" id="KE124816">
    <property type="protein sequence ID" value="EPB78282.1"/>
    <property type="molecule type" value="Genomic_DNA"/>
</dbReference>
<keyword evidence="7" id="KW-0328">Glycosyltransferase</keyword>
<dbReference type="Pfam" id="PF00535">
    <property type="entry name" value="Glycos_transf_2"/>
    <property type="match status" value="1"/>
</dbReference>
<comment type="subcellular location">
    <subcellularLocation>
        <location evidence="2 7">Golgi apparatus membrane</location>
        <topology evidence="2 7">Single-pass type II membrane protein</topology>
    </subcellularLocation>
</comment>
<evidence type="ECO:0000256" key="3">
    <source>
        <dbReference type="ARBA" id="ARBA00022734"/>
    </source>
</evidence>
<comment type="pathway">
    <text evidence="7">Protein modification; protein glycosylation.</text>
</comment>
<dbReference type="SMART" id="SM00458">
    <property type="entry name" value="RICIN"/>
    <property type="match status" value="1"/>
</dbReference>
<comment type="cofactor">
    <cofactor evidence="1 7">
        <name>Mn(2+)</name>
        <dbReference type="ChEBI" id="CHEBI:29035"/>
    </cofactor>
</comment>
<dbReference type="GO" id="GO:0006493">
    <property type="term" value="P:protein O-linked glycosylation"/>
    <property type="evidence" value="ECO:0007669"/>
    <property type="project" value="TreeGrafter"/>
</dbReference>
<keyword evidence="6 7" id="KW-0464">Manganese</keyword>
<gene>
    <name evidence="9" type="ORF">ANCCEY_02666</name>
</gene>
<keyword evidence="10" id="KW-1185">Reference proteome</keyword>
<comment type="similarity">
    <text evidence="7">Belongs to the glycosyltransferase 2 family. GalNAc-T subfamily.</text>
</comment>
<proteinExistence type="inferred from homology"/>
<dbReference type="PANTHER" id="PTHR11675">
    <property type="entry name" value="N-ACETYLGALACTOSAMINYLTRANSFERASE"/>
    <property type="match status" value="1"/>
</dbReference>
<evidence type="ECO:0000256" key="6">
    <source>
        <dbReference type="ARBA" id="ARBA00023211"/>
    </source>
</evidence>
<dbReference type="PROSITE" id="PS50231">
    <property type="entry name" value="RICIN_B_LECTIN"/>
    <property type="match status" value="1"/>
</dbReference>
<dbReference type="InterPro" id="IPR035992">
    <property type="entry name" value="Ricin_B-like_lectins"/>
</dbReference>
<evidence type="ECO:0000256" key="5">
    <source>
        <dbReference type="ARBA" id="ARBA00023157"/>
    </source>
</evidence>
<feature type="domain" description="Ricin B lectin" evidence="8">
    <location>
        <begin position="307"/>
        <end position="426"/>
    </location>
</feature>
<evidence type="ECO:0000313" key="9">
    <source>
        <dbReference type="EMBL" id="EPB78282.1"/>
    </source>
</evidence>
<dbReference type="InterPro" id="IPR000772">
    <property type="entry name" value="Ricin_B_lectin"/>
</dbReference>
<accession>A0A0D6MC47</accession>
<dbReference type="Proteomes" id="UP000054495">
    <property type="component" value="Unassembled WGS sequence"/>
</dbReference>
<dbReference type="GO" id="GO:0004653">
    <property type="term" value="F:polypeptide N-acetylgalactosaminyltransferase activity"/>
    <property type="evidence" value="ECO:0007669"/>
    <property type="project" value="TreeGrafter"/>
</dbReference>
<dbReference type="Gene3D" id="2.80.10.50">
    <property type="match status" value="1"/>
</dbReference>
<dbReference type="PANTHER" id="PTHR11675:SF131">
    <property type="entry name" value="POLYPEPTIDE N-ACETYLGALACTOSAMINYLTRANSFERASE 9-RELATED"/>
    <property type="match status" value="1"/>
</dbReference>
<evidence type="ECO:0000313" key="10">
    <source>
        <dbReference type="Proteomes" id="UP000054495"/>
    </source>
</evidence>
<keyword evidence="4 7" id="KW-0333">Golgi apparatus</keyword>
<dbReference type="Gene3D" id="1.10.8.460">
    <property type="entry name" value="ppGaNTase-T1 linker domain-like"/>
    <property type="match status" value="1"/>
</dbReference>
<dbReference type="InterPro" id="IPR029044">
    <property type="entry name" value="Nucleotide-diphossugar_trans"/>
</dbReference>
<protein>
    <recommendedName>
        <fullName evidence="7">Polypeptide N-acetylgalactosaminyltransferase</fullName>
        <ecNumber evidence="7">2.4.1.-</ecNumber>
    </recommendedName>
    <alternativeName>
        <fullName evidence="7">Protein-UDP acetylgalactosaminyltransferase</fullName>
    </alternativeName>
</protein>
<keyword evidence="7 9" id="KW-0808">Transferase</keyword>
<dbReference type="Gene3D" id="3.90.550.10">
    <property type="entry name" value="Spore Coat Polysaccharide Biosynthesis Protein SpsA, Chain A"/>
    <property type="match status" value="1"/>
</dbReference>
<evidence type="ECO:0000259" key="8">
    <source>
        <dbReference type="SMART" id="SM00458"/>
    </source>
</evidence>
<dbReference type="SUPFAM" id="SSF50370">
    <property type="entry name" value="Ricin B-like lectins"/>
    <property type="match status" value="1"/>
</dbReference>
<name>A0A0D6MC47_9BILA</name>
<evidence type="ECO:0000256" key="1">
    <source>
        <dbReference type="ARBA" id="ARBA00001936"/>
    </source>
</evidence>
<evidence type="ECO:0000256" key="4">
    <source>
        <dbReference type="ARBA" id="ARBA00023034"/>
    </source>
</evidence>